<name>A0ABP1R7E7_9HEXA</name>
<reference evidence="1 2" key="1">
    <citation type="submission" date="2024-08" db="EMBL/GenBank/DDBJ databases">
        <authorList>
            <person name="Cucini C."/>
            <person name="Frati F."/>
        </authorList>
    </citation>
    <scope>NUCLEOTIDE SEQUENCE [LARGE SCALE GENOMIC DNA]</scope>
</reference>
<dbReference type="EMBL" id="CAXLJM020000062">
    <property type="protein sequence ID" value="CAL8120580.1"/>
    <property type="molecule type" value="Genomic_DNA"/>
</dbReference>
<gene>
    <name evidence="1" type="ORF">ODALV1_LOCUS19025</name>
</gene>
<evidence type="ECO:0000313" key="1">
    <source>
        <dbReference type="EMBL" id="CAL8120580.1"/>
    </source>
</evidence>
<sequence length="325" mass="37357">MSKKGQVGKPSSYLFYSEDDKYIADFFTSLGYVDLWSDTEAWIVVASKLSDRKGFKVNWLDVRNHWSVVDNLLEKMYNVTLVTREDFGMQADTTNFDKFRIFTYRLEEAKDQMRERSTKKRKTPETYKIMEPPVFPLLFASRNEGSSCLQKEGVFLPKQIFKGRRFYLLDTKDTFTGLTSRLSLEYLIRLHGGHVLERLEDMKRATCIAGRNEKLNQKLCGEIHDNLYLPSLVYQHVDDEKAMSSESQMDHVWLGIIESNDAMLAVSDDGEECEAPCANTLDVPESIEKRSSSEAADQMETEQRNVNQMGGYNSIILVVSIVLNI</sequence>
<organism evidence="1 2">
    <name type="scientific">Orchesella dallaii</name>
    <dbReference type="NCBI Taxonomy" id="48710"/>
    <lineage>
        <taxon>Eukaryota</taxon>
        <taxon>Metazoa</taxon>
        <taxon>Ecdysozoa</taxon>
        <taxon>Arthropoda</taxon>
        <taxon>Hexapoda</taxon>
        <taxon>Collembola</taxon>
        <taxon>Entomobryomorpha</taxon>
        <taxon>Entomobryoidea</taxon>
        <taxon>Orchesellidae</taxon>
        <taxon>Orchesellinae</taxon>
        <taxon>Orchesella</taxon>
    </lineage>
</organism>
<proteinExistence type="predicted"/>
<accession>A0ABP1R7E7</accession>
<dbReference type="Proteomes" id="UP001642540">
    <property type="component" value="Unassembled WGS sequence"/>
</dbReference>
<protein>
    <submittedName>
        <fullName evidence="1">Uncharacterized protein</fullName>
    </submittedName>
</protein>
<keyword evidence="2" id="KW-1185">Reference proteome</keyword>
<comment type="caution">
    <text evidence="1">The sequence shown here is derived from an EMBL/GenBank/DDBJ whole genome shotgun (WGS) entry which is preliminary data.</text>
</comment>
<evidence type="ECO:0000313" key="2">
    <source>
        <dbReference type="Proteomes" id="UP001642540"/>
    </source>
</evidence>